<dbReference type="EMBL" id="JBEPMM010000006">
    <property type="protein sequence ID" value="MET3692957.1"/>
    <property type="molecule type" value="Genomic_DNA"/>
</dbReference>
<feature type="compositionally biased region" description="Acidic residues" evidence="4">
    <location>
        <begin position="196"/>
        <end position="213"/>
    </location>
</feature>
<name>A0ABV2L552_9HYPH</name>
<comment type="function">
    <text evidence="3">Required for maturation of 30S ribosomal subunits.</text>
</comment>
<feature type="domain" description="Ribosome maturation factor RimP C-terminal" evidence="6">
    <location>
        <begin position="107"/>
        <end position="177"/>
    </location>
</feature>
<dbReference type="InterPro" id="IPR028998">
    <property type="entry name" value="RimP_C"/>
</dbReference>
<dbReference type="Pfam" id="PF17384">
    <property type="entry name" value="DUF150_C"/>
    <property type="match status" value="1"/>
</dbReference>
<evidence type="ECO:0000256" key="1">
    <source>
        <dbReference type="ARBA" id="ARBA00022490"/>
    </source>
</evidence>
<feature type="region of interest" description="Disordered" evidence="4">
    <location>
        <begin position="189"/>
        <end position="272"/>
    </location>
</feature>
<dbReference type="PANTHER" id="PTHR33867">
    <property type="entry name" value="RIBOSOME MATURATION FACTOR RIMP"/>
    <property type="match status" value="1"/>
</dbReference>
<dbReference type="Pfam" id="PF02576">
    <property type="entry name" value="RimP_N"/>
    <property type="match status" value="1"/>
</dbReference>
<dbReference type="SUPFAM" id="SSF74942">
    <property type="entry name" value="YhbC-like, C-terminal domain"/>
    <property type="match status" value="1"/>
</dbReference>
<feature type="compositionally biased region" description="Basic residues" evidence="4">
    <location>
        <begin position="220"/>
        <end position="238"/>
    </location>
</feature>
<dbReference type="InterPro" id="IPR035956">
    <property type="entry name" value="RimP_N_sf"/>
</dbReference>
<dbReference type="SUPFAM" id="SSF75420">
    <property type="entry name" value="YhbC-like, N-terminal domain"/>
    <property type="match status" value="1"/>
</dbReference>
<evidence type="ECO:0000256" key="2">
    <source>
        <dbReference type="ARBA" id="ARBA00022517"/>
    </source>
</evidence>
<dbReference type="RefSeq" id="WP_238280813.1">
    <property type="nucleotide sequence ID" value="NZ_BPQL01000101.1"/>
</dbReference>
<comment type="caution">
    <text evidence="7">The sequence shown here is derived from an EMBL/GenBank/DDBJ whole genome shotgun (WGS) entry which is preliminary data.</text>
</comment>
<dbReference type="Proteomes" id="UP001549145">
    <property type="component" value="Unassembled WGS sequence"/>
</dbReference>
<keyword evidence="8" id="KW-1185">Reference proteome</keyword>
<evidence type="ECO:0000256" key="4">
    <source>
        <dbReference type="SAM" id="MobiDB-lite"/>
    </source>
</evidence>
<dbReference type="InterPro" id="IPR003728">
    <property type="entry name" value="Ribosome_maturation_RimP"/>
</dbReference>
<sequence>MADPSNTDPSHSDLTEKRLITETGVAARVVQVIEGSIQGLGYRVVRVKVSSANGCTVQIMAERPDGTMTVDDCEAVSRAISPLLDLDDPVGKAYYLEVSSPGIDRPLVRAVDFARWAGYEAKIELSVPMEGRKRFRGIIGAPNPDGLTVPIDLPDVKEGLPSRIDLPLRDLGDAYLVLTDELVRESLRRGGPPVLDADDDDEQADDSEIEAEAEPAPAPLKKKVSRPLKPKASQRPKPVKVETEESLAIKAKNKAKPVRTKAVRVKEDGKLH</sequence>
<keyword evidence="1 3" id="KW-0963">Cytoplasm</keyword>
<gene>
    <name evidence="3" type="primary">rimP</name>
    <name evidence="7" type="ORF">ABID43_002501</name>
</gene>
<dbReference type="Gene3D" id="3.30.300.70">
    <property type="entry name" value="RimP-like superfamily, N-terminal"/>
    <property type="match status" value="1"/>
</dbReference>
<evidence type="ECO:0000313" key="8">
    <source>
        <dbReference type="Proteomes" id="UP001549145"/>
    </source>
</evidence>
<evidence type="ECO:0000256" key="3">
    <source>
        <dbReference type="HAMAP-Rule" id="MF_01077"/>
    </source>
</evidence>
<feature type="domain" description="Ribosome maturation factor RimP N-terminal" evidence="5">
    <location>
        <begin position="33"/>
        <end position="104"/>
    </location>
</feature>
<dbReference type="InterPro" id="IPR036847">
    <property type="entry name" value="RimP_C_sf"/>
</dbReference>
<feature type="compositionally biased region" description="Basic residues" evidence="4">
    <location>
        <begin position="251"/>
        <end position="263"/>
    </location>
</feature>
<dbReference type="HAMAP" id="MF_01077">
    <property type="entry name" value="RimP"/>
    <property type="match status" value="1"/>
</dbReference>
<evidence type="ECO:0000313" key="7">
    <source>
        <dbReference type="EMBL" id="MET3692957.1"/>
    </source>
</evidence>
<comment type="similarity">
    <text evidence="3">Belongs to the RimP family.</text>
</comment>
<proteinExistence type="inferred from homology"/>
<dbReference type="CDD" id="cd01734">
    <property type="entry name" value="YlxS_C"/>
    <property type="match status" value="1"/>
</dbReference>
<reference evidence="7 8" key="1">
    <citation type="submission" date="2024-06" db="EMBL/GenBank/DDBJ databases">
        <title>Genomic Encyclopedia of Type Strains, Phase IV (KMG-IV): sequencing the most valuable type-strain genomes for metagenomic binning, comparative biology and taxonomic classification.</title>
        <authorList>
            <person name="Goeker M."/>
        </authorList>
    </citation>
    <scope>NUCLEOTIDE SEQUENCE [LARGE SCALE GENOMIC DNA]</scope>
    <source>
        <strain evidence="7 8">DSM 21331</strain>
    </source>
</reference>
<comment type="subcellular location">
    <subcellularLocation>
        <location evidence="3">Cytoplasm</location>
    </subcellularLocation>
</comment>
<organism evidence="7 8">
    <name type="scientific">Methylobacterium goesingense</name>
    <dbReference type="NCBI Taxonomy" id="243690"/>
    <lineage>
        <taxon>Bacteria</taxon>
        <taxon>Pseudomonadati</taxon>
        <taxon>Pseudomonadota</taxon>
        <taxon>Alphaproteobacteria</taxon>
        <taxon>Hyphomicrobiales</taxon>
        <taxon>Methylobacteriaceae</taxon>
        <taxon>Methylobacterium</taxon>
    </lineage>
</organism>
<dbReference type="InterPro" id="IPR028989">
    <property type="entry name" value="RimP_N"/>
</dbReference>
<accession>A0ABV2L552</accession>
<evidence type="ECO:0000259" key="5">
    <source>
        <dbReference type="Pfam" id="PF02576"/>
    </source>
</evidence>
<dbReference type="PANTHER" id="PTHR33867:SF1">
    <property type="entry name" value="RIBOSOME MATURATION FACTOR RIMP"/>
    <property type="match status" value="1"/>
</dbReference>
<dbReference type="NCBIfam" id="NF000932">
    <property type="entry name" value="PRK00092.2-5"/>
    <property type="match status" value="1"/>
</dbReference>
<protein>
    <recommendedName>
        <fullName evidence="3">Ribosome maturation factor RimP</fullName>
    </recommendedName>
</protein>
<evidence type="ECO:0000259" key="6">
    <source>
        <dbReference type="Pfam" id="PF17384"/>
    </source>
</evidence>
<keyword evidence="2 3" id="KW-0690">Ribosome biogenesis</keyword>